<evidence type="ECO:0000313" key="2">
    <source>
        <dbReference type="EMBL" id="RIY36056.1"/>
    </source>
</evidence>
<gene>
    <name evidence="2" type="ORF">CKY20_07875</name>
</gene>
<dbReference type="SUPFAM" id="SSF56024">
    <property type="entry name" value="Phospholipase D/nuclease"/>
    <property type="match status" value="1"/>
</dbReference>
<dbReference type="EMBL" id="NSDI01000007">
    <property type="protein sequence ID" value="RIY36056.1"/>
    <property type="molecule type" value="Genomic_DNA"/>
</dbReference>
<proteinExistence type="predicted"/>
<comment type="caution">
    <text evidence="2">The sequence shown here is derived from an EMBL/GenBank/DDBJ whole genome shotgun (WGS) entry which is preliminary data.</text>
</comment>
<name>A0A3A1YF42_9FLAO</name>
<evidence type="ECO:0000313" key="3">
    <source>
        <dbReference type="Proteomes" id="UP000265497"/>
    </source>
</evidence>
<dbReference type="SUPFAM" id="SSF52540">
    <property type="entry name" value="P-loop containing nucleoside triphosphate hydrolases"/>
    <property type="match status" value="1"/>
</dbReference>
<dbReference type="Pfam" id="PF13091">
    <property type="entry name" value="PLDc_2"/>
    <property type="match status" value="1"/>
</dbReference>
<dbReference type="Gene3D" id="3.40.50.300">
    <property type="entry name" value="P-loop containing nucleotide triphosphate hydrolases"/>
    <property type="match status" value="1"/>
</dbReference>
<dbReference type="AlphaFoldDB" id="A0A3A1YF42"/>
<dbReference type="Gene3D" id="3.30.870.10">
    <property type="entry name" value="Endonuclease Chain A"/>
    <property type="match status" value="1"/>
</dbReference>
<dbReference type="InterPro" id="IPR027417">
    <property type="entry name" value="P-loop_NTPase"/>
</dbReference>
<reference evidence="2 3" key="1">
    <citation type="submission" date="2017-08" db="EMBL/GenBank/DDBJ databases">
        <title>Capnocytophaga canis 17-158 assembly.</title>
        <authorList>
            <person name="Gulvik C.A."/>
        </authorList>
    </citation>
    <scope>NUCLEOTIDE SEQUENCE [LARGE SCALE GENOMIC DNA]</scope>
    <source>
        <strain evidence="2 3">17-158</strain>
    </source>
</reference>
<organism evidence="2 3">
    <name type="scientific">Capnocytophaga canis</name>
    <dbReference type="NCBI Taxonomy" id="1848903"/>
    <lineage>
        <taxon>Bacteria</taxon>
        <taxon>Pseudomonadati</taxon>
        <taxon>Bacteroidota</taxon>
        <taxon>Flavobacteriia</taxon>
        <taxon>Flavobacteriales</taxon>
        <taxon>Flavobacteriaceae</taxon>
        <taxon>Capnocytophaga</taxon>
    </lineage>
</organism>
<protein>
    <recommendedName>
        <fullName evidence="1">Phospholipase D-like domain-containing protein</fullName>
    </recommendedName>
</protein>
<evidence type="ECO:0000259" key="1">
    <source>
        <dbReference type="Pfam" id="PF13091"/>
    </source>
</evidence>
<dbReference type="InterPro" id="IPR025202">
    <property type="entry name" value="PLD-like_dom"/>
</dbReference>
<feature type="domain" description="Phospholipase D-like" evidence="1">
    <location>
        <begin position="31"/>
        <end position="115"/>
    </location>
</feature>
<dbReference type="Proteomes" id="UP000265497">
    <property type="component" value="Unassembled WGS sequence"/>
</dbReference>
<sequence>MLNRQKKNILILLQKILQLPITINKQREVFYNLLKIIISQKIQIRAYGQQKLHAKIYIFRPNPFNEHTSGSVITGSSNLTDSGLGTYDEANYEFNVLLKDYNDVKFATDEFEELWENSTPLLPTDIQQLKAKTYLGDGSITPYDVFMKMLVEYFGDAIIRGDVGKNYLPEGYTNLKYQADAVADGFQRLMKHNGFILADVVGLGKTVIATRIIKKYGITNFFVS</sequence>
<accession>A0A3A1YF42</accession>